<name>W4K455_HETIT</name>
<proteinExistence type="predicted"/>
<dbReference type="eggNOG" id="ENOG502SSGZ">
    <property type="taxonomic scope" value="Eukaryota"/>
</dbReference>
<dbReference type="Pfam" id="PF20414">
    <property type="entry name" value="DUF6698"/>
    <property type="match status" value="1"/>
</dbReference>
<dbReference type="InParanoid" id="W4K455"/>
<keyword evidence="2" id="KW-1185">Reference proteome</keyword>
<dbReference type="OrthoDB" id="3220614at2759"/>
<accession>W4K455</accession>
<dbReference type="STRING" id="747525.W4K455"/>
<dbReference type="Proteomes" id="UP000030671">
    <property type="component" value="Unassembled WGS sequence"/>
</dbReference>
<dbReference type="KEGG" id="hir:HETIRDRAFT_321168"/>
<evidence type="ECO:0000313" key="2">
    <source>
        <dbReference type="Proteomes" id="UP000030671"/>
    </source>
</evidence>
<dbReference type="HOGENOM" id="CLU_035918_2_1_1"/>
<sequence length="314" mass="35888">MIKTSTRAPHARSHVESISMKISMTSFVSACAYNTGARQDWTRNRAAMIIPDALLMIFICEQKDQKKTYLKIFKQVLNLVPGLHAKAKSKGNKDSFQLLLNIMIKSSANACAVNTMHMKRFVAKYAPLDPVVQLIKLALMQSNKCDRGFSHQMLARLLCPNKYLALFDKDPIHTWNKLKNNEIKVLTRHWPTFLYEDYQYDPSNCEKGLFRGRLILCTWKAIYIGPSAAKLAPGVTTICTKSRNAKLHGINVVTPQTIAYATCQACFAISSIDMWSPDNGTFNYPTFYSRIVDLFEMYQADKWTKDTLAWWNKY</sequence>
<dbReference type="GeneID" id="20670726"/>
<dbReference type="RefSeq" id="XP_009547264.1">
    <property type="nucleotide sequence ID" value="XM_009548969.1"/>
</dbReference>
<reference evidence="1 2" key="1">
    <citation type="journal article" date="2012" name="New Phytol.">
        <title>Insight into trade-off between wood decay and parasitism from the genome of a fungal forest pathogen.</title>
        <authorList>
            <person name="Olson A."/>
            <person name="Aerts A."/>
            <person name="Asiegbu F."/>
            <person name="Belbahri L."/>
            <person name="Bouzid O."/>
            <person name="Broberg A."/>
            <person name="Canback B."/>
            <person name="Coutinho P.M."/>
            <person name="Cullen D."/>
            <person name="Dalman K."/>
            <person name="Deflorio G."/>
            <person name="van Diepen L.T."/>
            <person name="Dunand C."/>
            <person name="Duplessis S."/>
            <person name="Durling M."/>
            <person name="Gonthier P."/>
            <person name="Grimwood J."/>
            <person name="Fossdal C.G."/>
            <person name="Hansson D."/>
            <person name="Henrissat B."/>
            <person name="Hietala A."/>
            <person name="Himmelstrand K."/>
            <person name="Hoffmeister D."/>
            <person name="Hogberg N."/>
            <person name="James T.Y."/>
            <person name="Karlsson M."/>
            <person name="Kohler A."/>
            <person name="Kues U."/>
            <person name="Lee Y.H."/>
            <person name="Lin Y.C."/>
            <person name="Lind M."/>
            <person name="Lindquist E."/>
            <person name="Lombard V."/>
            <person name="Lucas S."/>
            <person name="Lunden K."/>
            <person name="Morin E."/>
            <person name="Murat C."/>
            <person name="Park J."/>
            <person name="Raffaello T."/>
            <person name="Rouze P."/>
            <person name="Salamov A."/>
            <person name="Schmutz J."/>
            <person name="Solheim H."/>
            <person name="Stahlberg J."/>
            <person name="Velez H."/>
            <person name="de Vries R.P."/>
            <person name="Wiebenga A."/>
            <person name="Woodward S."/>
            <person name="Yakovlev I."/>
            <person name="Garbelotto M."/>
            <person name="Martin F."/>
            <person name="Grigoriev I.V."/>
            <person name="Stenlid J."/>
        </authorList>
    </citation>
    <scope>NUCLEOTIDE SEQUENCE [LARGE SCALE GENOMIC DNA]</scope>
    <source>
        <strain evidence="1 2">TC 32-1</strain>
    </source>
</reference>
<dbReference type="InterPro" id="IPR046521">
    <property type="entry name" value="DUF6698"/>
</dbReference>
<organism evidence="1 2">
    <name type="scientific">Heterobasidion irregulare (strain TC 32-1)</name>
    <dbReference type="NCBI Taxonomy" id="747525"/>
    <lineage>
        <taxon>Eukaryota</taxon>
        <taxon>Fungi</taxon>
        <taxon>Dikarya</taxon>
        <taxon>Basidiomycota</taxon>
        <taxon>Agaricomycotina</taxon>
        <taxon>Agaricomycetes</taxon>
        <taxon>Russulales</taxon>
        <taxon>Bondarzewiaceae</taxon>
        <taxon>Heterobasidion</taxon>
        <taxon>Heterobasidion annosum species complex</taxon>
    </lineage>
</organism>
<gene>
    <name evidence="1" type="ORF">HETIRDRAFT_321168</name>
</gene>
<evidence type="ECO:0000313" key="1">
    <source>
        <dbReference type="EMBL" id="ETW80529.1"/>
    </source>
</evidence>
<protein>
    <submittedName>
        <fullName evidence="1">Uncharacterized protein</fullName>
    </submittedName>
</protein>
<dbReference type="AlphaFoldDB" id="W4K455"/>
<dbReference type="EMBL" id="KI925459">
    <property type="protein sequence ID" value="ETW80529.1"/>
    <property type="molecule type" value="Genomic_DNA"/>
</dbReference>